<feature type="signal peptide" evidence="1">
    <location>
        <begin position="1"/>
        <end position="27"/>
    </location>
</feature>
<protein>
    <recommendedName>
        <fullName evidence="4">NEAT domain-containing protein</fullName>
    </recommendedName>
</protein>
<evidence type="ECO:0008006" key="4">
    <source>
        <dbReference type="Google" id="ProtNLM"/>
    </source>
</evidence>
<accession>A0ABS1HDB5</accession>
<evidence type="ECO:0000256" key="1">
    <source>
        <dbReference type="SAM" id="SignalP"/>
    </source>
</evidence>
<keyword evidence="1" id="KW-0732">Signal</keyword>
<gene>
    <name evidence="2" type="ORF">JFL43_22110</name>
</gene>
<comment type="caution">
    <text evidence="2">The sequence shown here is derived from an EMBL/GenBank/DDBJ whole genome shotgun (WGS) entry which is preliminary data.</text>
</comment>
<reference evidence="2 3" key="1">
    <citation type="submission" date="2020-12" db="EMBL/GenBank/DDBJ databases">
        <title>YIM B01967 draft genome.</title>
        <authorList>
            <person name="Yan X."/>
        </authorList>
    </citation>
    <scope>NUCLEOTIDE SEQUENCE [LARGE SCALE GENOMIC DNA]</scope>
    <source>
        <strain evidence="2 3">YIM B01967</strain>
    </source>
</reference>
<feature type="chain" id="PRO_5045680308" description="NEAT domain-containing protein" evidence="1">
    <location>
        <begin position="28"/>
        <end position="142"/>
    </location>
</feature>
<dbReference type="RefSeq" id="WP_200750718.1">
    <property type="nucleotide sequence ID" value="NZ_JAEOAH010000089.1"/>
</dbReference>
<evidence type="ECO:0000313" key="2">
    <source>
        <dbReference type="EMBL" id="MBK3497452.1"/>
    </source>
</evidence>
<keyword evidence="3" id="KW-1185">Reference proteome</keyword>
<dbReference type="Proteomes" id="UP000618943">
    <property type="component" value="Unassembled WGS sequence"/>
</dbReference>
<dbReference type="EMBL" id="JAEOAH010000089">
    <property type="protein sequence ID" value="MBK3497452.1"/>
    <property type="molecule type" value="Genomic_DNA"/>
</dbReference>
<evidence type="ECO:0000313" key="3">
    <source>
        <dbReference type="Proteomes" id="UP000618943"/>
    </source>
</evidence>
<name>A0ABS1HDB5_9BACL</name>
<sequence>MKKIMYLLFMSVVFLIGSVGISGSASATSTSTSIKMNGNFAYGGTAYLTTSEDHLNVYATYKPAPSSYVYVKLTLQRNNNGTWTNIDTKTGTVSADTGKSLNVSFANISNVLNKSHRIKVDIYDGYSSTILMQTAYSKTWTR</sequence>
<organism evidence="2 3">
    <name type="scientific">Viridibacillus soli</name>
    <dbReference type="NCBI Taxonomy" id="2798301"/>
    <lineage>
        <taxon>Bacteria</taxon>
        <taxon>Bacillati</taxon>
        <taxon>Bacillota</taxon>
        <taxon>Bacilli</taxon>
        <taxon>Bacillales</taxon>
        <taxon>Caryophanaceae</taxon>
        <taxon>Viridibacillus</taxon>
    </lineage>
</organism>
<proteinExistence type="predicted"/>